<accession>A0A0R2BDJ2</accession>
<dbReference type="EMBL" id="AYYR01000124">
    <property type="protein sequence ID" value="KRM73763.1"/>
    <property type="molecule type" value="Genomic_DNA"/>
</dbReference>
<gene>
    <name evidence="4" type="ORF">FC82_GL001204</name>
</gene>
<keyword evidence="2" id="KW-0472">Membrane</keyword>
<feature type="transmembrane region" description="Helical" evidence="2">
    <location>
        <begin position="12"/>
        <end position="30"/>
    </location>
</feature>
<dbReference type="AlphaFoldDB" id="A0A0R2BDJ2"/>
<feature type="transmembrane region" description="Helical" evidence="2">
    <location>
        <begin position="267"/>
        <end position="286"/>
    </location>
</feature>
<feature type="transmembrane region" description="Helical" evidence="2">
    <location>
        <begin position="126"/>
        <end position="142"/>
    </location>
</feature>
<feature type="transmembrane region" description="Helical" evidence="2">
    <location>
        <begin position="182"/>
        <end position="198"/>
    </location>
</feature>
<feature type="transmembrane region" description="Helical" evidence="2">
    <location>
        <begin position="364"/>
        <end position="382"/>
    </location>
</feature>
<feature type="domain" description="MucBP" evidence="3">
    <location>
        <begin position="505"/>
        <end position="561"/>
    </location>
</feature>
<dbReference type="PATRIC" id="fig|1423733.4.peg.1272"/>
<protein>
    <recommendedName>
        <fullName evidence="3">MucBP domain-containing protein</fullName>
    </recommendedName>
</protein>
<dbReference type="InterPro" id="IPR009459">
    <property type="entry name" value="MucBP_dom"/>
</dbReference>
<organism evidence="4 5">
    <name type="scientific">Secundilactobacillus collinoides DSM 20515 = JCM 1123</name>
    <dbReference type="NCBI Taxonomy" id="1423733"/>
    <lineage>
        <taxon>Bacteria</taxon>
        <taxon>Bacillati</taxon>
        <taxon>Bacillota</taxon>
        <taxon>Bacilli</taxon>
        <taxon>Lactobacillales</taxon>
        <taxon>Lactobacillaceae</taxon>
        <taxon>Secundilactobacillus</taxon>
    </lineage>
</organism>
<dbReference type="Proteomes" id="UP000051845">
    <property type="component" value="Unassembled WGS sequence"/>
</dbReference>
<feature type="transmembrane region" description="Helical" evidence="2">
    <location>
        <begin position="226"/>
        <end position="246"/>
    </location>
</feature>
<dbReference type="InterPro" id="IPR045691">
    <property type="entry name" value="DUF6056"/>
</dbReference>
<evidence type="ECO:0000256" key="2">
    <source>
        <dbReference type="SAM" id="Phobius"/>
    </source>
</evidence>
<feature type="transmembrane region" description="Helical" evidence="2">
    <location>
        <begin position="148"/>
        <end position="170"/>
    </location>
</feature>
<proteinExistence type="predicted"/>
<feature type="transmembrane region" description="Helical" evidence="2">
    <location>
        <begin position="709"/>
        <end position="729"/>
    </location>
</feature>
<dbReference type="RefSeq" id="WP_056997434.1">
    <property type="nucleotide sequence ID" value="NZ_AYYR01000124.1"/>
</dbReference>
<keyword evidence="2" id="KW-0812">Transmembrane</keyword>
<name>A0A0R2BDJ2_SECCO</name>
<evidence type="ECO:0000259" key="3">
    <source>
        <dbReference type="Pfam" id="PF06458"/>
    </source>
</evidence>
<reference evidence="4 5" key="1">
    <citation type="journal article" date="2015" name="Genome Announc.">
        <title>Expanding the biotechnology potential of lactobacilli through comparative genomics of 213 strains and associated genera.</title>
        <authorList>
            <person name="Sun Z."/>
            <person name="Harris H.M."/>
            <person name="McCann A."/>
            <person name="Guo C."/>
            <person name="Argimon S."/>
            <person name="Zhang W."/>
            <person name="Yang X."/>
            <person name="Jeffery I.B."/>
            <person name="Cooney J.C."/>
            <person name="Kagawa T.F."/>
            <person name="Liu W."/>
            <person name="Song Y."/>
            <person name="Salvetti E."/>
            <person name="Wrobel A."/>
            <person name="Rasinkangas P."/>
            <person name="Parkhill J."/>
            <person name="Rea M.C."/>
            <person name="O'Sullivan O."/>
            <person name="Ritari J."/>
            <person name="Douillard F.P."/>
            <person name="Paul Ross R."/>
            <person name="Yang R."/>
            <person name="Briner A.E."/>
            <person name="Felis G.E."/>
            <person name="de Vos W.M."/>
            <person name="Barrangou R."/>
            <person name="Klaenhammer T.R."/>
            <person name="Caufield P.W."/>
            <person name="Cui Y."/>
            <person name="Zhang H."/>
            <person name="O'Toole P.W."/>
        </authorList>
    </citation>
    <scope>NUCLEOTIDE SEQUENCE [LARGE SCALE GENOMIC DNA]</scope>
    <source>
        <strain evidence="4 5">DSM 20515</strain>
    </source>
</reference>
<sequence length="763" mass="84849">MTKQTSVKVLRSILTASGFAIIAFFVYLLFKQLNDFTGYAADDYLYHFFYRGEWPTRHLSGIHSLSQLVQSIQIHTRINNGRFVAHTGVQLFMQLPKSAYNVANSIVFVLVGLLIDIHVFGSLKKLRVSYFALTFALMWWCLPDYGTSILWLSGGFNYLWVVLVYLSYLLPYRFNYHAKHPRLMFAGMLILGFLAGGTNENTAPLTLFVALSLTVYDWSRSKGQLAWKWAGGLAGACSFYTVVTSGSKQITKRGSQFELGNIVSFTMKYSGALILFTALFLAYMYWHHHAYGHTFKWADNRDYFSALFYFIGGLLGIAVLIVSPEIVSRVFFGPNIYFITAILILLADHAGLRRWSLLDRLTPTLVAGVMLFAGIPGYNAAVSSLHTSYTYWKAGDTICRRAAKHNIAHAAVPGMQPVNDSHNAYLTQTYVSPGKPSKQWFNVWMAAYYGLKTVTVDNGLHPAKVPLNKNGITWQTQHVLTLAYHGWTSLIKPITAKAAAPETATIRYVNSNGKQVGTETISGTAGTTCSLSHVSVNGYKTLANNPQTYTFTTAANQIVTVSVKDVGVTTSATILYRVKKTGKIVGREPINGRVGQTYDISNGSTTGYTTDDTNRESYKFTSAPGQTVTRWVHPASQIITIAFLRNGTLVRTKKAAVETGHSFKLKPPFGYRLAKNQQSRYTVPKQGLGTITVKVRRLKLWVRLMKNGNLQLVLIGIVIFLVCDTFIAIRQRRDSADLALSAKLQQDIATDENKKPAKSIDAK</sequence>
<keyword evidence="1" id="KW-0677">Repeat</keyword>
<comment type="caution">
    <text evidence="4">The sequence shown here is derived from an EMBL/GenBank/DDBJ whole genome shotgun (WGS) entry which is preliminary data.</text>
</comment>
<dbReference type="STRING" id="33960.TY91_14715"/>
<keyword evidence="2" id="KW-1133">Transmembrane helix</keyword>
<feature type="transmembrane region" description="Helical" evidence="2">
    <location>
        <begin position="306"/>
        <end position="323"/>
    </location>
</feature>
<dbReference type="Pfam" id="PF06458">
    <property type="entry name" value="MucBP"/>
    <property type="match status" value="2"/>
</dbReference>
<feature type="transmembrane region" description="Helical" evidence="2">
    <location>
        <begin position="335"/>
        <end position="352"/>
    </location>
</feature>
<evidence type="ECO:0000313" key="4">
    <source>
        <dbReference type="EMBL" id="KRM73763.1"/>
    </source>
</evidence>
<evidence type="ECO:0000313" key="5">
    <source>
        <dbReference type="Proteomes" id="UP000051845"/>
    </source>
</evidence>
<evidence type="ECO:0000256" key="1">
    <source>
        <dbReference type="ARBA" id="ARBA00022737"/>
    </source>
</evidence>
<feature type="domain" description="MucBP" evidence="3">
    <location>
        <begin position="573"/>
        <end position="629"/>
    </location>
</feature>
<dbReference type="Pfam" id="PF19528">
    <property type="entry name" value="DUF6056"/>
    <property type="match status" value="1"/>
</dbReference>
<feature type="transmembrane region" description="Helical" evidence="2">
    <location>
        <begin position="99"/>
        <end position="119"/>
    </location>
</feature>